<reference evidence="2" key="2">
    <citation type="submission" date="2023-04" db="EMBL/GenBank/DDBJ databases">
        <title>'Rhodoalgimonas zhirmunskyi' gen. nov., isolated from a red alga.</title>
        <authorList>
            <person name="Nedashkovskaya O.I."/>
            <person name="Otstavnykh N.Y."/>
            <person name="Bystritskaya E.P."/>
            <person name="Balabanova L.A."/>
            <person name="Isaeva M.P."/>
        </authorList>
    </citation>
    <scope>NUCLEOTIDE SEQUENCE</scope>
    <source>
        <strain evidence="2">10Alg 79</strain>
    </source>
</reference>
<dbReference type="AlphaFoldDB" id="A0AAJ1X651"/>
<evidence type="ECO:0000313" key="3">
    <source>
        <dbReference type="Proteomes" id="UP001227162"/>
    </source>
</evidence>
<sequence length="155" mass="16611">MIRLSPIAPDEAPRLAHLDLGEGQENFSLPPAVALAQDGPFDGYAIWNGDEIVGFFRIDRAYADHMEFCPAGDIGLRAFSIGSKFQGRGFATSACRQIKAALAPRYPNAHALWLTVNCANPVAIAAYRSGGFDDTGALYHGGRAGPQHILRLALS</sequence>
<dbReference type="InterPro" id="IPR016181">
    <property type="entry name" value="Acyl_CoA_acyltransferase"/>
</dbReference>
<dbReference type="SUPFAM" id="SSF55729">
    <property type="entry name" value="Acyl-CoA N-acyltransferases (Nat)"/>
    <property type="match status" value="1"/>
</dbReference>
<organism evidence="2 3">
    <name type="scientific">Rhodalgimonas zhirmunskyi</name>
    <dbReference type="NCBI Taxonomy" id="2964767"/>
    <lineage>
        <taxon>Bacteria</taxon>
        <taxon>Pseudomonadati</taxon>
        <taxon>Pseudomonadota</taxon>
        <taxon>Alphaproteobacteria</taxon>
        <taxon>Rhodobacterales</taxon>
        <taxon>Roseobacteraceae</taxon>
        <taxon>Rhodalgimonas</taxon>
    </lineage>
</organism>
<dbReference type="EMBL" id="JANFFA010000003">
    <property type="protein sequence ID" value="MDQ2094819.1"/>
    <property type="molecule type" value="Genomic_DNA"/>
</dbReference>
<dbReference type="PROSITE" id="PS51186">
    <property type="entry name" value="GNAT"/>
    <property type="match status" value="1"/>
</dbReference>
<feature type="domain" description="N-acetyltransferase" evidence="1">
    <location>
        <begin position="2"/>
        <end position="155"/>
    </location>
</feature>
<dbReference type="GO" id="GO:0016747">
    <property type="term" value="F:acyltransferase activity, transferring groups other than amino-acyl groups"/>
    <property type="evidence" value="ECO:0007669"/>
    <property type="project" value="InterPro"/>
</dbReference>
<dbReference type="Pfam" id="PF00583">
    <property type="entry name" value="Acetyltransf_1"/>
    <property type="match status" value="1"/>
</dbReference>
<evidence type="ECO:0000313" key="2">
    <source>
        <dbReference type="EMBL" id="MDQ2094819.1"/>
    </source>
</evidence>
<dbReference type="Proteomes" id="UP001227162">
    <property type="component" value="Unassembled WGS sequence"/>
</dbReference>
<dbReference type="Gene3D" id="3.40.630.30">
    <property type="match status" value="1"/>
</dbReference>
<name>A0AAJ1X651_9RHOB</name>
<dbReference type="InterPro" id="IPR000182">
    <property type="entry name" value="GNAT_dom"/>
</dbReference>
<proteinExistence type="predicted"/>
<reference evidence="2" key="1">
    <citation type="submission" date="2022-07" db="EMBL/GenBank/DDBJ databases">
        <authorList>
            <person name="Otstavnykh N."/>
            <person name="Isaeva M."/>
            <person name="Bystritskaya E."/>
        </authorList>
    </citation>
    <scope>NUCLEOTIDE SEQUENCE</scope>
    <source>
        <strain evidence="2">10Alg 79</strain>
    </source>
</reference>
<accession>A0AAJ1X651</accession>
<protein>
    <submittedName>
        <fullName evidence="2">GNAT family N-acetyltransferase</fullName>
    </submittedName>
</protein>
<gene>
    <name evidence="2" type="ORF">NOI20_11910</name>
</gene>
<dbReference type="RefSeq" id="WP_317626429.1">
    <property type="nucleotide sequence ID" value="NZ_JANFFA010000003.1"/>
</dbReference>
<comment type="caution">
    <text evidence="2">The sequence shown here is derived from an EMBL/GenBank/DDBJ whole genome shotgun (WGS) entry which is preliminary data.</text>
</comment>
<evidence type="ECO:0000259" key="1">
    <source>
        <dbReference type="PROSITE" id="PS51186"/>
    </source>
</evidence>
<keyword evidence="3" id="KW-1185">Reference proteome</keyword>